<evidence type="ECO:0000313" key="9">
    <source>
        <dbReference type="EMBL" id="MFC0251237.1"/>
    </source>
</evidence>
<feature type="binding site" evidence="4">
    <location>
        <position position="137"/>
    </location>
    <ligand>
        <name>GTP</name>
        <dbReference type="ChEBI" id="CHEBI:37565"/>
    </ligand>
</feature>
<dbReference type="InterPro" id="IPR024757">
    <property type="entry name" value="FtsZ_C"/>
</dbReference>
<gene>
    <name evidence="4 9" type="primary">ftsZ</name>
    <name evidence="9" type="ORF">ACFFJK_04985</name>
</gene>
<proteinExistence type="inferred from homology"/>
<dbReference type="SMART" id="SM00865">
    <property type="entry name" value="Tubulin_C"/>
    <property type="match status" value="1"/>
</dbReference>
<comment type="subcellular location">
    <subcellularLocation>
        <location evidence="4">Cytoplasm</location>
    </subcellularLocation>
    <text evidence="4">Assembles at midcell at the inner surface of the cytoplasmic membrane.</text>
</comment>
<dbReference type="PANTHER" id="PTHR30314">
    <property type="entry name" value="CELL DIVISION PROTEIN FTSZ-RELATED"/>
    <property type="match status" value="1"/>
</dbReference>
<sequence length="400" mass="41600">MEFDMVDNAALGTVIKVVGVGGAGGNAVQHMINKGVSGVEFIAANTDAQALAASSANNIIQIGESGLGAGMRPEVGRQLAEQSRSRIEDALRGAHMVFIAAGMGGGTGTGAAPIVAEVAKTMGALTVAVVSKPFSYEGEKCMQVAEEGLEELTKHVDSLIVILNEKLEDIYEDESMLDWMKHADDVLNNAVAGIAEIINVPGHINVDFNDVKTIMSEQGKAMMGTATASGVDRARIAAEQAVASPLLDGIDLSGAKGVLVNVTASRGLKGKEIKEVMAAVRAFAAPDASIAQGIAYDDAMGDELRVTVVATGLGKNKKISLVQPQQVLRTGTHGYNAPVMAGAATMTGGVAMGHTQGDAMGGMKQPAVWRREQASEQVQAMQRNGVETYDIPAFLRKQAD</sequence>
<dbReference type="GO" id="GO:0051301">
    <property type="term" value="P:cell division"/>
    <property type="evidence" value="ECO:0007669"/>
    <property type="project" value="UniProtKB-KW"/>
</dbReference>
<comment type="caution">
    <text evidence="9">The sequence shown here is derived from an EMBL/GenBank/DDBJ whole genome shotgun (WGS) entry which is preliminary data.</text>
</comment>
<dbReference type="PROSITE" id="PS01135">
    <property type="entry name" value="FTSZ_2"/>
    <property type="match status" value="1"/>
</dbReference>
<evidence type="ECO:0000313" key="10">
    <source>
        <dbReference type="Proteomes" id="UP001589773"/>
    </source>
</evidence>
<dbReference type="InterPro" id="IPR018316">
    <property type="entry name" value="Tubulin/FtsZ_2-layer-sand-dom"/>
</dbReference>
<evidence type="ECO:0000256" key="4">
    <source>
        <dbReference type="HAMAP-Rule" id="MF_00909"/>
    </source>
</evidence>
<dbReference type="InterPro" id="IPR000158">
    <property type="entry name" value="Cell_div_FtsZ"/>
</dbReference>
<dbReference type="Proteomes" id="UP001589773">
    <property type="component" value="Unassembled WGS sequence"/>
</dbReference>
<comment type="subunit">
    <text evidence="4">Homodimer. Polymerizes to form a dynamic ring structure in a strictly GTP-dependent manner. Interacts directly with several other division proteins.</text>
</comment>
<dbReference type="InterPro" id="IPR045061">
    <property type="entry name" value="FtsZ/CetZ"/>
</dbReference>
<evidence type="ECO:0000256" key="6">
    <source>
        <dbReference type="RuleBase" id="RU000631"/>
    </source>
</evidence>
<evidence type="ECO:0000256" key="1">
    <source>
        <dbReference type="ARBA" id="ARBA00009690"/>
    </source>
</evidence>
<evidence type="ECO:0000256" key="5">
    <source>
        <dbReference type="NCBIfam" id="TIGR00065"/>
    </source>
</evidence>
<feature type="binding site" evidence="4">
    <location>
        <position position="184"/>
    </location>
    <ligand>
        <name>GTP</name>
        <dbReference type="ChEBI" id="CHEBI:37565"/>
    </ligand>
</feature>
<feature type="binding site" evidence="4">
    <location>
        <begin position="22"/>
        <end position="26"/>
    </location>
    <ligand>
        <name>GTP</name>
        <dbReference type="ChEBI" id="CHEBI:37565"/>
    </ligand>
</feature>
<keyword evidence="2 4" id="KW-0547">Nucleotide-binding</keyword>
<keyword evidence="10" id="KW-1185">Reference proteome</keyword>
<dbReference type="SUPFAM" id="SSF55307">
    <property type="entry name" value="Tubulin C-terminal domain-like"/>
    <property type="match status" value="1"/>
</dbReference>
<dbReference type="Pfam" id="PF00091">
    <property type="entry name" value="Tubulin"/>
    <property type="match status" value="1"/>
</dbReference>
<comment type="function">
    <text evidence="4 6">Essential cell division protein that forms a contractile ring structure (Z ring) at the future cell division site. The regulation of the ring assembly controls the timing and the location of cell division. One of the functions of the FtsZ ring is to recruit other cell division proteins to the septum to produce a new cell wall between the dividing cells. Binds GTP and shows GTPase activity.</text>
</comment>
<keyword evidence="4 6" id="KW-0132">Cell division</keyword>
<dbReference type="CDD" id="cd02201">
    <property type="entry name" value="FtsZ_type1"/>
    <property type="match status" value="1"/>
</dbReference>
<accession>A0ABV6FCZ8</accession>
<dbReference type="SMART" id="SM00864">
    <property type="entry name" value="Tubulin"/>
    <property type="match status" value="1"/>
</dbReference>
<dbReference type="EMBL" id="JBHLWP010000006">
    <property type="protein sequence ID" value="MFC0251237.1"/>
    <property type="molecule type" value="Genomic_DNA"/>
</dbReference>
<name>A0ABV6FCZ8_9BURK</name>
<dbReference type="NCBIfam" id="TIGR00065">
    <property type="entry name" value="ftsZ"/>
    <property type="match status" value="1"/>
</dbReference>
<dbReference type="InterPro" id="IPR036525">
    <property type="entry name" value="Tubulin/FtsZ_GTPase_sf"/>
</dbReference>
<dbReference type="Gene3D" id="3.30.1330.20">
    <property type="entry name" value="Tubulin/FtsZ, C-terminal domain"/>
    <property type="match status" value="1"/>
</dbReference>
<reference evidence="9 10" key="1">
    <citation type="submission" date="2024-09" db="EMBL/GenBank/DDBJ databases">
        <authorList>
            <person name="Sun Q."/>
            <person name="Mori K."/>
        </authorList>
    </citation>
    <scope>NUCLEOTIDE SEQUENCE [LARGE SCALE GENOMIC DNA]</scope>
    <source>
        <strain evidence="9 10">CCM 7792</strain>
    </source>
</reference>
<dbReference type="PANTHER" id="PTHR30314:SF3">
    <property type="entry name" value="MITOCHONDRIAL DIVISION PROTEIN FSZA"/>
    <property type="match status" value="1"/>
</dbReference>
<keyword evidence="3 4" id="KW-0342">GTP-binding</keyword>
<dbReference type="PRINTS" id="PR00423">
    <property type="entry name" value="CELLDVISFTSZ"/>
</dbReference>
<comment type="caution">
    <text evidence="4">Lacks conserved residue(s) required for the propagation of feature annotation.</text>
</comment>
<feature type="domain" description="Tubulin/FtsZ 2-layer sandwich" evidence="8">
    <location>
        <begin position="204"/>
        <end position="322"/>
    </location>
</feature>
<keyword evidence="4 6" id="KW-0717">Septation</keyword>
<protein>
    <recommendedName>
        <fullName evidence="4 5">Cell division protein FtsZ</fullName>
    </recommendedName>
</protein>
<dbReference type="Pfam" id="PF12327">
    <property type="entry name" value="FtsZ_C"/>
    <property type="match status" value="1"/>
</dbReference>
<evidence type="ECO:0000259" key="8">
    <source>
        <dbReference type="SMART" id="SM00865"/>
    </source>
</evidence>
<evidence type="ECO:0000256" key="2">
    <source>
        <dbReference type="ARBA" id="ARBA00022741"/>
    </source>
</evidence>
<evidence type="ECO:0000256" key="3">
    <source>
        <dbReference type="ARBA" id="ARBA00023134"/>
    </source>
</evidence>
<dbReference type="SUPFAM" id="SSF52490">
    <property type="entry name" value="Tubulin nucleotide-binding domain-like"/>
    <property type="match status" value="1"/>
</dbReference>
<dbReference type="Gene3D" id="3.40.50.1440">
    <property type="entry name" value="Tubulin/FtsZ, GTPase domain"/>
    <property type="match status" value="1"/>
</dbReference>
<keyword evidence="4" id="KW-0963">Cytoplasm</keyword>
<dbReference type="HAMAP" id="MF_00909">
    <property type="entry name" value="FtsZ"/>
    <property type="match status" value="1"/>
</dbReference>
<dbReference type="InterPro" id="IPR020805">
    <property type="entry name" value="Cell_div_FtsZ_CS"/>
</dbReference>
<dbReference type="RefSeq" id="WP_379678036.1">
    <property type="nucleotide sequence ID" value="NZ_JBHLWP010000006.1"/>
</dbReference>
<evidence type="ECO:0000259" key="7">
    <source>
        <dbReference type="SMART" id="SM00864"/>
    </source>
</evidence>
<comment type="similarity">
    <text evidence="1 4 6">Belongs to the FtsZ family.</text>
</comment>
<feature type="domain" description="Tubulin/FtsZ GTPase" evidence="7">
    <location>
        <begin position="14"/>
        <end position="202"/>
    </location>
</feature>
<dbReference type="InterPro" id="IPR008280">
    <property type="entry name" value="Tub_FtsZ_C"/>
</dbReference>
<dbReference type="InterPro" id="IPR037103">
    <property type="entry name" value="Tubulin/FtsZ-like_C"/>
</dbReference>
<keyword evidence="4 6" id="KW-0131">Cell cycle</keyword>
<dbReference type="InterPro" id="IPR003008">
    <property type="entry name" value="Tubulin_FtsZ_GTPase"/>
</dbReference>
<feature type="binding site" evidence="4">
    <location>
        <begin position="106"/>
        <end position="108"/>
    </location>
    <ligand>
        <name>GTP</name>
        <dbReference type="ChEBI" id="CHEBI:37565"/>
    </ligand>
</feature>
<organism evidence="9 10">
    <name type="scientific">Massilia consociata</name>
    <dbReference type="NCBI Taxonomy" id="760117"/>
    <lineage>
        <taxon>Bacteria</taxon>
        <taxon>Pseudomonadati</taxon>
        <taxon>Pseudomonadota</taxon>
        <taxon>Betaproteobacteria</taxon>
        <taxon>Burkholderiales</taxon>
        <taxon>Oxalobacteraceae</taxon>
        <taxon>Telluria group</taxon>
        <taxon>Massilia</taxon>
    </lineage>
</organism>